<reference evidence="14 15" key="1">
    <citation type="submission" date="2017-05" db="EMBL/GenBank/DDBJ databases">
        <authorList>
            <person name="Varghese N."/>
            <person name="Submissions S."/>
        </authorList>
    </citation>
    <scope>NUCLEOTIDE SEQUENCE [LARGE SCALE GENOMIC DNA]</scope>
    <source>
        <strain evidence="14 15">DSM 29734</strain>
    </source>
</reference>
<evidence type="ECO:0000256" key="5">
    <source>
        <dbReference type="ARBA" id="ARBA00022723"/>
    </source>
</evidence>
<dbReference type="Gene3D" id="3.90.79.10">
    <property type="entry name" value="Nucleoside Triphosphate Pyrophosphohydrolase"/>
    <property type="match status" value="1"/>
</dbReference>
<comment type="catalytic activity">
    <reaction evidence="12">
        <text>ADP-D-ribose + H2O = D-ribose 5-phosphate + AMP + 2 H(+)</text>
        <dbReference type="Rhea" id="RHEA:10412"/>
        <dbReference type="ChEBI" id="CHEBI:15377"/>
        <dbReference type="ChEBI" id="CHEBI:15378"/>
        <dbReference type="ChEBI" id="CHEBI:57967"/>
        <dbReference type="ChEBI" id="CHEBI:78346"/>
        <dbReference type="ChEBI" id="CHEBI:456215"/>
        <dbReference type="EC" id="3.6.1.13"/>
    </reaction>
</comment>
<keyword evidence="7" id="KW-0460">Magnesium</keyword>
<dbReference type="CDD" id="cd24155">
    <property type="entry name" value="NUDIX_ADPRase"/>
    <property type="match status" value="1"/>
</dbReference>
<dbReference type="NCBIfam" id="TIGR00052">
    <property type="entry name" value="nudix-type nucleoside diphosphatase, YffH/AdpP family"/>
    <property type="match status" value="1"/>
</dbReference>
<dbReference type="InterPro" id="IPR036568">
    <property type="entry name" value="GGCT-like_sf"/>
</dbReference>
<dbReference type="PROSITE" id="PS00893">
    <property type="entry name" value="NUDIX_BOX"/>
    <property type="match status" value="1"/>
</dbReference>
<evidence type="ECO:0000256" key="4">
    <source>
        <dbReference type="ARBA" id="ARBA00013297"/>
    </source>
</evidence>
<evidence type="ECO:0000313" key="15">
    <source>
        <dbReference type="Proteomes" id="UP001157961"/>
    </source>
</evidence>
<comment type="similarity">
    <text evidence="2">Belongs to the Nudix hydrolase family. NudF subfamily.</text>
</comment>
<dbReference type="InterPro" id="IPR015797">
    <property type="entry name" value="NUDIX_hydrolase-like_dom_sf"/>
</dbReference>
<dbReference type="InterPro" id="IPR004385">
    <property type="entry name" value="NDP_pyrophosphatase"/>
</dbReference>
<name>A0ABY1NHM3_9RHOB</name>
<dbReference type="Gene3D" id="3.10.490.10">
    <property type="entry name" value="Gamma-glutamyl cyclotransferase-like"/>
    <property type="match status" value="1"/>
</dbReference>
<gene>
    <name evidence="14" type="ORF">SAMN06265373_10247</name>
</gene>
<feature type="domain" description="Nudix hydrolase" evidence="13">
    <location>
        <begin position="219"/>
        <end position="359"/>
    </location>
</feature>
<evidence type="ECO:0000256" key="7">
    <source>
        <dbReference type="ARBA" id="ARBA00022842"/>
    </source>
</evidence>
<evidence type="ECO:0000256" key="8">
    <source>
        <dbReference type="ARBA" id="ARBA00025164"/>
    </source>
</evidence>
<dbReference type="SUPFAM" id="SSF110857">
    <property type="entry name" value="Gamma-glutamyl cyclotransferase-like"/>
    <property type="match status" value="1"/>
</dbReference>
<dbReference type="Pfam" id="PF06094">
    <property type="entry name" value="GGACT"/>
    <property type="match status" value="1"/>
</dbReference>
<evidence type="ECO:0000256" key="6">
    <source>
        <dbReference type="ARBA" id="ARBA00022801"/>
    </source>
</evidence>
<evidence type="ECO:0000256" key="2">
    <source>
        <dbReference type="ARBA" id="ARBA00007482"/>
    </source>
</evidence>
<proteinExistence type="inferred from homology"/>
<dbReference type="RefSeq" id="WP_283424816.1">
    <property type="nucleotide sequence ID" value="NZ_FXTY01000002.1"/>
</dbReference>
<evidence type="ECO:0000256" key="1">
    <source>
        <dbReference type="ARBA" id="ARBA00001946"/>
    </source>
</evidence>
<keyword evidence="6" id="KW-0378">Hydrolase</keyword>
<keyword evidence="15" id="KW-1185">Reference proteome</keyword>
<sequence>MKNVFVYGTLRHVPLLEAVLGKAASELNLRPAELPDHAVFAVQGQDFPILKPSDNQAYGLFIGGLSEDGVERLRYYEGSYDYDLTDVSVEVDGQSHPAQVFKSDNSGWVPDGAWSLDSWAQRFGEVTVLRAVEEMTYFGHRSRAVVDRMLPMIKARATAKMQAQRRNDAVSPSGMTRADVSDVTLTRPYADFFTMEEYDLTFRRYDGARSDMVKRAVFVATDAVIVLPYDPVRDRVLLIEQFRPGPLARGDELPWQLEPIAGRLDADESPETCARREAQEEAGLDLATLHEVANCYASPGCSTEFYNIYLGLADLPDEVVGVSGLAHEAEDICSYVYSYDQLMQMVDNKQVVNAPLVLAALWLARHRDRLRGTA</sequence>
<evidence type="ECO:0000256" key="9">
    <source>
        <dbReference type="ARBA" id="ARBA00030162"/>
    </source>
</evidence>
<dbReference type="Pfam" id="PF00293">
    <property type="entry name" value="NUDIX"/>
    <property type="match status" value="1"/>
</dbReference>
<evidence type="ECO:0000256" key="3">
    <source>
        <dbReference type="ARBA" id="ARBA00012453"/>
    </source>
</evidence>
<comment type="cofactor">
    <cofactor evidence="1">
        <name>Mg(2+)</name>
        <dbReference type="ChEBI" id="CHEBI:18420"/>
    </cofactor>
</comment>
<dbReference type="EMBL" id="FXTY01000002">
    <property type="protein sequence ID" value="SMP09963.1"/>
    <property type="molecule type" value="Genomic_DNA"/>
</dbReference>
<dbReference type="CDD" id="cd06661">
    <property type="entry name" value="GGCT_like"/>
    <property type="match status" value="1"/>
</dbReference>
<organism evidence="14 15">
    <name type="scientific">Shimia sagamensis</name>
    <dbReference type="NCBI Taxonomy" id="1566352"/>
    <lineage>
        <taxon>Bacteria</taxon>
        <taxon>Pseudomonadati</taxon>
        <taxon>Pseudomonadota</taxon>
        <taxon>Alphaproteobacteria</taxon>
        <taxon>Rhodobacterales</taxon>
        <taxon>Roseobacteraceae</taxon>
    </lineage>
</organism>
<dbReference type="SUPFAM" id="SSF55811">
    <property type="entry name" value="Nudix"/>
    <property type="match status" value="1"/>
</dbReference>
<evidence type="ECO:0000259" key="13">
    <source>
        <dbReference type="PROSITE" id="PS51462"/>
    </source>
</evidence>
<dbReference type="Proteomes" id="UP001157961">
    <property type="component" value="Unassembled WGS sequence"/>
</dbReference>
<dbReference type="InterPro" id="IPR020084">
    <property type="entry name" value="NUDIX_hydrolase_CS"/>
</dbReference>
<evidence type="ECO:0000256" key="10">
    <source>
        <dbReference type="ARBA" id="ARBA00030308"/>
    </source>
</evidence>
<dbReference type="InterPro" id="IPR000086">
    <property type="entry name" value="NUDIX_hydrolase_dom"/>
</dbReference>
<comment type="caution">
    <text evidence="14">The sequence shown here is derived from an EMBL/GenBank/DDBJ whole genome shotgun (WGS) entry which is preliminary data.</text>
</comment>
<dbReference type="PANTHER" id="PTHR11839">
    <property type="entry name" value="UDP/ADP-SUGAR PYROPHOSPHATASE"/>
    <property type="match status" value="1"/>
</dbReference>
<dbReference type="PROSITE" id="PS51462">
    <property type="entry name" value="NUDIX"/>
    <property type="match status" value="1"/>
</dbReference>
<accession>A0ABY1NHM3</accession>
<keyword evidence="5" id="KW-0479">Metal-binding</keyword>
<evidence type="ECO:0000256" key="11">
    <source>
        <dbReference type="ARBA" id="ARBA00033056"/>
    </source>
</evidence>
<dbReference type="EC" id="3.6.1.13" evidence="3"/>
<protein>
    <recommendedName>
        <fullName evidence="4">ADP-ribose pyrophosphatase</fullName>
        <ecNumber evidence="3">3.6.1.13</ecNumber>
    </recommendedName>
    <alternativeName>
        <fullName evidence="9">ADP-ribose diphosphatase</fullName>
    </alternativeName>
    <alternativeName>
        <fullName evidence="11">ADP-ribose phosphohydrolase</fullName>
    </alternativeName>
    <alternativeName>
        <fullName evidence="10">Adenosine diphosphoribose pyrophosphatase</fullName>
    </alternativeName>
</protein>
<evidence type="ECO:0000256" key="12">
    <source>
        <dbReference type="ARBA" id="ARBA00049546"/>
    </source>
</evidence>
<comment type="function">
    <text evidence="8">Acts on ADP-mannose and ADP-glucose as well as ADP-ribose. Prevents glycogen biosynthesis. The reaction catalyzed by this enzyme is a limiting step of the gluconeogenic process.</text>
</comment>
<dbReference type="InterPro" id="IPR009288">
    <property type="entry name" value="AIG2-like_dom"/>
</dbReference>
<evidence type="ECO:0000313" key="14">
    <source>
        <dbReference type="EMBL" id="SMP09963.1"/>
    </source>
</evidence>
<dbReference type="InterPro" id="IPR013024">
    <property type="entry name" value="GGCT-like"/>
</dbReference>
<dbReference type="PANTHER" id="PTHR11839:SF5">
    <property type="entry name" value="ADP-RIBOSE PYROPHOSPHATASE"/>
    <property type="match status" value="1"/>
</dbReference>